<accession>A0A9K3CTF8</accession>
<comment type="similarity">
    <text evidence="2">Belongs to the CFAP206 family.</text>
</comment>
<keyword evidence="4" id="KW-0963">Cytoplasm</keyword>
<gene>
    <name evidence="10" type="ORF">KIPB_003129</name>
</gene>
<sequence length="892" mass="95341">MDIPEPTGGWPVAKSVFLSLCQNVLQQCQQTGVPIPAPLADYLVRYCILAHPVLLGGSAITGIRSAANEDGINKVVSLCVAMATDPQSATAATLRLWFTHLERYDTFLTVEGVHADMVDKATQSAIANLSSSASSEAIFSHLHSYALSLSFSLVPGGGGLNVDKRKEMADAVEMALGSVLPRADASVFRDLVLRNGARSVNATRQLVELYHVVNGIRIMGHNNLSAIPDIIGAFETTVQSLQDDIAALEAEIADRFTAPLLQELECGNNAPASQAKVRALIEAVINRRGLLTALSELHRKAEEVRVRATESAETLQTQLERLGTLVSSKQSVPKAEVYPRFIGASQQHALLLTANSLLQQLREWARTLLRYRDTRNWTPLCGERGELLQTTLVSREDHRVATLWLAETKGAVRSSATAAAGREGGVMATAGESFAIDRSSSKSGLARWLVDIDEFSAVPDEVLSSPPLLLPVCPMSLVSPALARSGAPLPPSNDPSLLLAVPVSSTLPSDDKQKERASGRGGDVYGFLSFRSLQERAAFIAHPGLTLAGAVALPLSSPRLAALIPVLGLDRLASVLMSPPLTMTLQDLKRTPGFPSPIPYAEYTSDRQLHPGQPCPIEALTGAQNPPDPALTNLSKCDALWAACMPGPADDAGIALAGAPLSGAQANSGSALTRYSYRELCSTSTLVQYQNLLSSAVGEAVAKDRQGTTPPGASVGVTMESAVLVPTRQALARLGTPGLSATGNSRGQSRTATQRVSDQFMRHGDPHAAVSADAEVQTPVHFVERNMVKGYTSSEWVLRNRAIRLANVTTKVTHSAQTDQSHYRRTSTTQTHGQKAHSTQTSHSVGTHATQHTRVIRGLRGRSDHLNARDAVYPERIGETTLVYDPNTIDKT</sequence>
<evidence type="ECO:0000313" key="11">
    <source>
        <dbReference type="Proteomes" id="UP000265618"/>
    </source>
</evidence>
<name>A0A9K3CTF8_9EUKA</name>
<evidence type="ECO:0000256" key="1">
    <source>
        <dbReference type="ARBA" id="ARBA00004430"/>
    </source>
</evidence>
<dbReference type="OrthoDB" id="10251073at2759"/>
<feature type="compositionally biased region" description="Polar residues" evidence="9">
    <location>
        <begin position="739"/>
        <end position="754"/>
    </location>
</feature>
<proteinExistence type="inferred from homology"/>
<evidence type="ECO:0000256" key="4">
    <source>
        <dbReference type="ARBA" id="ARBA00022490"/>
    </source>
</evidence>
<dbReference type="GO" id="GO:0003356">
    <property type="term" value="P:regulation of cilium beat frequency"/>
    <property type="evidence" value="ECO:0007669"/>
    <property type="project" value="TreeGrafter"/>
</dbReference>
<keyword evidence="6" id="KW-0969">Cilium</keyword>
<keyword evidence="5" id="KW-0970">Cilium biogenesis/degradation</keyword>
<evidence type="ECO:0000256" key="6">
    <source>
        <dbReference type="ARBA" id="ARBA00023069"/>
    </source>
</evidence>
<comment type="subcellular location">
    <subcellularLocation>
        <location evidence="1">Cytoplasm</location>
        <location evidence="1">Cytoskeleton</location>
        <location evidence="1">Cilium axoneme</location>
    </subcellularLocation>
</comment>
<dbReference type="Pfam" id="PF12018">
    <property type="entry name" value="FAP206"/>
    <property type="match status" value="1"/>
</dbReference>
<dbReference type="GO" id="GO:0030030">
    <property type="term" value="P:cell projection organization"/>
    <property type="evidence" value="ECO:0007669"/>
    <property type="project" value="UniProtKB-KW"/>
</dbReference>
<reference evidence="10 11" key="1">
    <citation type="journal article" date="2018" name="PLoS ONE">
        <title>The draft genome of Kipferlia bialata reveals reductive genome evolution in fornicate parasites.</title>
        <authorList>
            <person name="Tanifuji G."/>
            <person name="Takabayashi S."/>
            <person name="Kume K."/>
            <person name="Takagi M."/>
            <person name="Nakayama T."/>
            <person name="Kamikawa R."/>
            <person name="Inagaki Y."/>
            <person name="Hashimoto T."/>
        </authorList>
    </citation>
    <scope>NUCLEOTIDE SEQUENCE [LARGE SCALE GENOMIC DNA]</scope>
    <source>
        <strain evidence="10">NY0173</strain>
    </source>
</reference>
<dbReference type="InterPro" id="IPR021897">
    <property type="entry name" value="FAP206"/>
</dbReference>
<dbReference type="PANTHER" id="PTHR21442:SF0">
    <property type="entry name" value="CILIA- AND FLAGELLA-ASSOCIATED PROTEIN 206"/>
    <property type="match status" value="1"/>
</dbReference>
<protein>
    <recommendedName>
        <fullName evidence="3">Cilia- and flagella-associated protein 206</fullName>
    </recommendedName>
</protein>
<feature type="region of interest" description="Disordered" evidence="9">
    <location>
        <begin position="813"/>
        <end position="851"/>
    </location>
</feature>
<comment type="caution">
    <text evidence="10">The sequence shown here is derived from an EMBL/GenBank/DDBJ whole genome shotgun (WGS) entry which is preliminary data.</text>
</comment>
<evidence type="ECO:0000256" key="9">
    <source>
        <dbReference type="SAM" id="MobiDB-lite"/>
    </source>
</evidence>
<evidence type="ECO:0000256" key="2">
    <source>
        <dbReference type="ARBA" id="ARBA00010500"/>
    </source>
</evidence>
<evidence type="ECO:0000256" key="8">
    <source>
        <dbReference type="ARBA" id="ARBA00023273"/>
    </source>
</evidence>
<evidence type="ECO:0000256" key="7">
    <source>
        <dbReference type="ARBA" id="ARBA00023212"/>
    </source>
</evidence>
<organism evidence="10 11">
    <name type="scientific">Kipferlia bialata</name>
    <dbReference type="NCBI Taxonomy" id="797122"/>
    <lineage>
        <taxon>Eukaryota</taxon>
        <taxon>Metamonada</taxon>
        <taxon>Carpediemonas-like organisms</taxon>
        <taxon>Kipferlia</taxon>
    </lineage>
</organism>
<dbReference type="GO" id="GO:0005930">
    <property type="term" value="C:axoneme"/>
    <property type="evidence" value="ECO:0007669"/>
    <property type="project" value="UniProtKB-SubCell"/>
</dbReference>
<dbReference type="PANTHER" id="PTHR21442">
    <property type="entry name" value="CILIA- AND FLAGELLA-ASSOCIATED PROTEIN 206"/>
    <property type="match status" value="1"/>
</dbReference>
<evidence type="ECO:0000256" key="5">
    <source>
        <dbReference type="ARBA" id="ARBA00022794"/>
    </source>
</evidence>
<dbReference type="Proteomes" id="UP000265618">
    <property type="component" value="Unassembled WGS sequence"/>
</dbReference>
<dbReference type="EMBL" id="BDIP01000576">
    <property type="protein sequence ID" value="GIQ82055.1"/>
    <property type="molecule type" value="Genomic_DNA"/>
</dbReference>
<keyword evidence="11" id="KW-1185">Reference proteome</keyword>
<dbReference type="AlphaFoldDB" id="A0A9K3CTF8"/>
<keyword evidence="7" id="KW-0206">Cytoskeleton</keyword>
<keyword evidence="8" id="KW-0966">Cell projection</keyword>
<dbReference type="GO" id="GO:0036064">
    <property type="term" value="C:ciliary basal body"/>
    <property type="evidence" value="ECO:0007669"/>
    <property type="project" value="TreeGrafter"/>
</dbReference>
<evidence type="ECO:0000256" key="3">
    <source>
        <dbReference type="ARBA" id="ARBA00021602"/>
    </source>
</evidence>
<feature type="region of interest" description="Disordered" evidence="9">
    <location>
        <begin position="735"/>
        <end position="754"/>
    </location>
</feature>
<evidence type="ECO:0000313" key="10">
    <source>
        <dbReference type="EMBL" id="GIQ82055.1"/>
    </source>
</evidence>